<organism evidence="2 3">
    <name type="scientific">Orbilia oligospora</name>
    <name type="common">Nematode-trapping fungus</name>
    <name type="synonym">Arthrobotrys oligospora</name>
    <dbReference type="NCBI Taxonomy" id="2813651"/>
    <lineage>
        <taxon>Eukaryota</taxon>
        <taxon>Fungi</taxon>
        <taxon>Dikarya</taxon>
        <taxon>Ascomycota</taxon>
        <taxon>Pezizomycotina</taxon>
        <taxon>Orbiliomycetes</taxon>
        <taxon>Orbiliales</taxon>
        <taxon>Orbiliaceae</taxon>
        <taxon>Orbilia</taxon>
    </lineage>
</organism>
<name>A0A7C8JX50_ORBOL</name>
<evidence type="ECO:0000313" key="3">
    <source>
        <dbReference type="Proteomes" id="UP000480548"/>
    </source>
</evidence>
<evidence type="ECO:0000256" key="1">
    <source>
        <dbReference type="SAM" id="MobiDB-lite"/>
    </source>
</evidence>
<sequence>MPGLGTGFRYNEVGDIVRLDPNDPQSLVKELRRRGLAGVIVWPTETFVIGGLGPLYLIEEDAFNHRCPIFLGNNPGVDIDTSLVPPYKEKAKPREKAEDLELRVYNIAKYTMDDPAKTAAAPNPMTTSTTPQHSSGLQSTSTPVLSAGHGSTPSLSNSRSSGFYKPILQDDAANYREPPA</sequence>
<dbReference type="EMBL" id="WIQZ01000025">
    <property type="protein sequence ID" value="KAF3137540.1"/>
    <property type="molecule type" value="Genomic_DNA"/>
</dbReference>
<gene>
    <name evidence="2" type="ORF">TWF703_004965</name>
</gene>
<evidence type="ECO:0000313" key="2">
    <source>
        <dbReference type="EMBL" id="KAF3137540.1"/>
    </source>
</evidence>
<proteinExistence type="predicted"/>
<dbReference type="Proteomes" id="UP000480548">
    <property type="component" value="Unassembled WGS sequence"/>
</dbReference>
<protein>
    <submittedName>
        <fullName evidence="2">Uncharacterized protein</fullName>
    </submittedName>
</protein>
<dbReference type="AlphaFoldDB" id="A0A7C8JX50"/>
<feature type="region of interest" description="Disordered" evidence="1">
    <location>
        <begin position="115"/>
        <end position="180"/>
    </location>
</feature>
<comment type="caution">
    <text evidence="2">The sequence shown here is derived from an EMBL/GenBank/DDBJ whole genome shotgun (WGS) entry which is preliminary data.</text>
</comment>
<accession>A0A7C8JX50</accession>
<reference evidence="2 3" key="1">
    <citation type="submission" date="2019-06" db="EMBL/GenBank/DDBJ databases">
        <authorList>
            <person name="Palmer J.M."/>
        </authorList>
    </citation>
    <scope>NUCLEOTIDE SEQUENCE [LARGE SCALE GENOMIC DNA]</scope>
    <source>
        <strain evidence="2 3">TWF703</strain>
    </source>
</reference>
<feature type="compositionally biased region" description="Polar residues" evidence="1">
    <location>
        <begin position="124"/>
        <end position="161"/>
    </location>
</feature>